<dbReference type="PROSITE" id="PS51352">
    <property type="entry name" value="THIOREDOXIN_2"/>
    <property type="match status" value="1"/>
</dbReference>
<name>A0A7Y0AC29_9BACT</name>
<dbReference type="Pfam" id="PF00578">
    <property type="entry name" value="AhpC-TSA"/>
    <property type="match status" value="1"/>
</dbReference>
<dbReference type="InterPro" id="IPR036249">
    <property type="entry name" value="Thioredoxin-like_sf"/>
</dbReference>
<accession>A0A7Y0AC29</accession>
<dbReference type="PANTHER" id="PTHR42852">
    <property type="entry name" value="THIOL:DISULFIDE INTERCHANGE PROTEIN DSBE"/>
    <property type="match status" value="1"/>
</dbReference>
<dbReference type="CDD" id="cd02966">
    <property type="entry name" value="TlpA_like_family"/>
    <property type="match status" value="1"/>
</dbReference>
<feature type="domain" description="Thioredoxin" evidence="2">
    <location>
        <begin position="107"/>
        <end position="253"/>
    </location>
</feature>
<dbReference type="PANTHER" id="PTHR42852:SF13">
    <property type="entry name" value="PROTEIN DIPZ"/>
    <property type="match status" value="1"/>
</dbReference>
<dbReference type="AlphaFoldDB" id="A0A7Y0AC29"/>
<evidence type="ECO:0000313" key="3">
    <source>
        <dbReference type="EMBL" id="NML64601.1"/>
    </source>
</evidence>
<reference evidence="3 4" key="1">
    <citation type="submission" date="2020-04" db="EMBL/GenBank/DDBJ databases">
        <title>Hymenobacter polaris sp. nov., isolated from Arctic soil.</title>
        <authorList>
            <person name="Dahal R.H."/>
        </authorList>
    </citation>
    <scope>NUCLEOTIDE SEQUENCE [LARGE SCALE GENOMIC DNA]</scope>
    <source>
        <strain evidence="3 4">RP-2-7</strain>
    </source>
</reference>
<dbReference type="GO" id="GO:0016209">
    <property type="term" value="F:antioxidant activity"/>
    <property type="evidence" value="ECO:0007669"/>
    <property type="project" value="InterPro"/>
</dbReference>
<dbReference type="InterPro" id="IPR000866">
    <property type="entry name" value="AhpC/TSA"/>
</dbReference>
<evidence type="ECO:0000259" key="2">
    <source>
        <dbReference type="PROSITE" id="PS51352"/>
    </source>
</evidence>
<dbReference type="EMBL" id="JABBGH010000001">
    <property type="protein sequence ID" value="NML64601.1"/>
    <property type="molecule type" value="Genomic_DNA"/>
</dbReference>
<comment type="caution">
    <text evidence="3">The sequence shown here is derived from an EMBL/GenBank/DDBJ whole genome shotgun (WGS) entry which is preliminary data.</text>
</comment>
<keyword evidence="4" id="KW-1185">Reference proteome</keyword>
<keyword evidence="1" id="KW-0676">Redox-active center</keyword>
<dbReference type="SUPFAM" id="SSF52833">
    <property type="entry name" value="Thioredoxin-like"/>
    <property type="match status" value="1"/>
</dbReference>
<gene>
    <name evidence="3" type="ORF">HHL22_05220</name>
</gene>
<sequence>MPLLPALFPRHSSATRWLLGGWLLALGWGQHAHAQVVRYRNGPGKPLYSAAQLDSVVRARSVKLASLGMLLESKITGQEQRHDTLLYTYTLRASTATVRTNEQRYQALVGKPLPDFALRNLAGQPVTAASLRGRPVVLNLWFTTCAPCLAEIPALNRFRQQHPDVAFLALTYEPARQVQAFLQKQSFTWQHLPDAAAYCAQFTQNYPLSVFVNRSGVIQQIIGGMPQRFDQQTKQLSPEVNEDEFAQALKSIE</sequence>
<dbReference type="Proteomes" id="UP000559626">
    <property type="component" value="Unassembled WGS sequence"/>
</dbReference>
<evidence type="ECO:0000256" key="1">
    <source>
        <dbReference type="ARBA" id="ARBA00023284"/>
    </source>
</evidence>
<evidence type="ECO:0000313" key="4">
    <source>
        <dbReference type="Proteomes" id="UP000559626"/>
    </source>
</evidence>
<proteinExistence type="predicted"/>
<dbReference type="InterPro" id="IPR050553">
    <property type="entry name" value="Thioredoxin_ResA/DsbE_sf"/>
</dbReference>
<dbReference type="Gene3D" id="3.40.30.10">
    <property type="entry name" value="Glutaredoxin"/>
    <property type="match status" value="1"/>
</dbReference>
<dbReference type="GO" id="GO:0016491">
    <property type="term" value="F:oxidoreductase activity"/>
    <property type="evidence" value="ECO:0007669"/>
    <property type="project" value="InterPro"/>
</dbReference>
<protein>
    <submittedName>
        <fullName evidence="3">TlpA family protein disulfide reductase</fullName>
    </submittedName>
</protein>
<dbReference type="InterPro" id="IPR017937">
    <property type="entry name" value="Thioredoxin_CS"/>
</dbReference>
<dbReference type="PROSITE" id="PS00194">
    <property type="entry name" value="THIOREDOXIN_1"/>
    <property type="match status" value="1"/>
</dbReference>
<organism evidence="3 4">
    <name type="scientific">Hymenobacter polaris</name>
    <dbReference type="NCBI Taxonomy" id="2682546"/>
    <lineage>
        <taxon>Bacteria</taxon>
        <taxon>Pseudomonadati</taxon>
        <taxon>Bacteroidota</taxon>
        <taxon>Cytophagia</taxon>
        <taxon>Cytophagales</taxon>
        <taxon>Hymenobacteraceae</taxon>
        <taxon>Hymenobacter</taxon>
    </lineage>
</organism>
<dbReference type="InterPro" id="IPR013766">
    <property type="entry name" value="Thioredoxin_domain"/>
</dbReference>
<dbReference type="RefSeq" id="WP_169529888.1">
    <property type="nucleotide sequence ID" value="NZ_JABBGH010000001.1"/>
</dbReference>